<gene>
    <name evidence="2" type="ORF">YC6258_00515</name>
</gene>
<feature type="chain" id="PRO_5002194239" description="Peptidase C51 domain-containing protein" evidence="1">
    <location>
        <begin position="22"/>
        <end position="203"/>
    </location>
</feature>
<dbReference type="HOGENOM" id="CLU_1347339_0_0_6"/>
<dbReference type="RefSeq" id="WP_169748917.1">
    <property type="nucleotide sequence ID" value="NZ_CP007142.1"/>
</dbReference>
<accession>A0A0C5UZ03</accession>
<protein>
    <recommendedName>
        <fullName evidence="4">Peptidase C51 domain-containing protein</fullName>
    </recommendedName>
</protein>
<dbReference type="KEGG" id="gsn:YC6258_00515"/>
<dbReference type="Proteomes" id="UP000032266">
    <property type="component" value="Chromosome"/>
</dbReference>
<keyword evidence="3" id="KW-1185">Reference proteome</keyword>
<dbReference type="NCBIfam" id="NF033857">
    <property type="entry name" value="BPSL0067_fam"/>
    <property type="match status" value="1"/>
</dbReference>
<organism evidence="2 3">
    <name type="scientific">Gynuella sunshinyii YC6258</name>
    <dbReference type="NCBI Taxonomy" id="1445510"/>
    <lineage>
        <taxon>Bacteria</taxon>
        <taxon>Pseudomonadati</taxon>
        <taxon>Pseudomonadota</taxon>
        <taxon>Gammaproteobacteria</taxon>
        <taxon>Oceanospirillales</taxon>
        <taxon>Saccharospirillaceae</taxon>
        <taxon>Gynuella</taxon>
    </lineage>
</organism>
<dbReference type="EMBL" id="CP007142">
    <property type="protein sequence ID" value="AJQ92565.1"/>
    <property type="molecule type" value="Genomic_DNA"/>
</dbReference>
<name>A0A0C5UZ03_9GAMM</name>
<evidence type="ECO:0000256" key="1">
    <source>
        <dbReference type="SAM" id="SignalP"/>
    </source>
</evidence>
<sequence>MKLKNVAILSLTLSFPVVAHAQNAVVDTEFMEILDSLRFSLSGVSGPDIEGQESFVLTNKRNIQKELAEFGIVDVDYDGSTDKHISLTDEEEVTLGSLRQSHGLVRAVTSGLPGTFEWSKADQVNETNLEAGDVIATFLNGDTFDQALDHTVIVGRVEGNGVWVLDQNWIKQDRSNGGYIRLHFIDNTGDGMENLNNYYHVSY</sequence>
<proteinExistence type="predicted"/>
<dbReference type="InterPro" id="IPR047746">
    <property type="entry name" value="Dae2/Tae2-like"/>
</dbReference>
<evidence type="ECO:0000313" key="2">
    <source>
        <dbReference type="EMBL" id="AJQ92565.1"/>
    </source>
</evidence>
<reference evidence="2 3" key="1">
    <citation type="submission" date="2014-01" db="EMBL/GenBank/DDBJ databases">
        <title>Full genme sequencing of cellulolytic bacterium Gynuella sunshinyii YC6258T gen. nov., sp. nov.</title>
        <authorList>
            <person name="Khan H."/>
            <person name="Chung E.J."/>
            <person name="Chung Y.R."/>
        </authorList>
    </citation>
    <scope>NUCLEOTIDE SEQUENCE [LARGE SCALE GENOMIC DNA]</scope>
    <source>
        <strain evidence="2 3">YC6258</strain>
    </source>
</reference>
<dbReference type="AlphaFoldDB" id="A0A0C5UZ03"/>
<keyword evidence="1" id="KW-0732">Signal</keyword>
<evidence type="ECO:0000313" key="3">
    <source>
        <dbReference type="Proteomes" id="UP000032266"/>
    </source>
</evidence>
<evidence type="ECO:0008006" key="4">
    <source>
        <dbReference type="Google" id="ProtNLM"/>
    </source>
</evidence>
<feature type="signal peptide" evidence="1">
    <location>
        <begin position="1"/>
        <end position="21"/>
    </location>
</feature>